<dbReference type="Proteomes" id="UP000812966">
    <property type="component" value="Unassembled WGS sequence"/>
</dbReference>
<evidence type="ECO:0000313" key="1">
    <source>
        <dbReference type="EMBL" id="KAG7566955.1"/>
    </source>
</evidence>
<gene>
    <name evidence="1" type="ORF">FFLO_01334</name>
</gene>
<reference evidence="1" key="1">
    <citation type="submission" date="2020-04" db="EMBL/GenBank/DDBJ databases">
        <title>Analysis of mating type loci in Filobasidium floriforme.</title>
        <authorList>
            <person name="Nowrousian M."/>
        </authorList>
    </citation>
    <scope>NUCLEOTIDE SEQUENCE</scope>
    <source>
        <strain evidence="1">CBS 6242</strain>
    </source>
</reference>
<evidence type="ECO:0000313" key="2">
    <source>
        <dbReference type="Proteomes" id="UP000812966"/>
    </source>
</evidence>
<sequence length="214" mass="24646">MEADDSKVLVTIYPGEPELYSRETMNLSPLWRNQMLKSGKVWLEDHSRDHLKPLLDILETSLSPRLDVLPSDELSSNDWRDIREAAYDHDVLKYWQTCVRAALYASRPRLPLHRELQIGLAIEDPKIIVQATWEVSSDVLFRMKTSEIKTIGLERWNRLRGVVEGLGLDSYTTAVGPKLQEWINKGKEAKLDSGKNVLDTLFTEAPSWKRSSHY</sequence>
<proteinExistence type="predicted"/>
<accession>A0A8K0JQ95</accession>
<name>A0A8K0JQ95_9TREE</name>
<organism evidence="1 2">
    <name type="scientific">Filobasidium floriforme</name>
    <dbReference type="NCBI Taxonomy" id="5210"/>
    <lineage>
        <taxon>Eukaryota</taxon>
        <taxon>Fungi</taxon>
        <taxon>Dikarya</taxon>
        <taxon>Basidiomycota</taxon>
        <taxon>Agaricomycotina</taxon>
        <taxon>Tremellomycetes</taxon>
        <taxon>Filobasidiales</taxon>
        <taxon>Filobasidiaceae</taxon>
        <taxon>Filobasidium</taxon>
    </lineage>
</organism>
<protein>
    <submittedName>
        <fullName evidence="1">Uncharacterized protein</fullName>
    </submittedName>
</protein>
<dbReference type="AlphaFoldDB" id="A0A8K0JQ95"/>
<keyword evidence="2" id="KW-1185">Reference proteome</keyword>
<comment type="caution">
    <text evidence="1">The sequence shown here is derived from an EMBL/GenBank/DDBJ whole genome shotgun (WGS) entry which is preliminary data.</text>
</comment>
<dbReference type="EMBL" id="JABELV010000018">
    <property type="protein sequence ID" value="KAG7566955.1"/>
    <property type="molecule type" value="Genomic_DNA"/>
</dbReference>